<protein>
    <submittedName>
        <fullName evidence="2">(apollo) hypothetical protein</fullName>
    </submittedName>
</protein>
<comment type="caution">
    <text evidence="2">The sequence shown here is derived from an EMBL/GenBank/DDBJ whole genome shotgun (WGS) entry which is preliminary data.</text>
</comment>
<keyword evidence="3" id="KW-1185">Reference proteome</keyword>
<dbReference type="Proteomes" id="UP000691718">
    <property type="component" value="Unassembled WGS sequence"/>
</dbReference>
<dbReference type="InterPro" id="IPR029526">
    <property type="entry name" value="PGBD"/>
</dbReference>
<feature type="domain" description="PiggyBac transposable element-derived protein" evidence="1">
    <location>
        <begin position="3"/>
        <end position="94"/>
    </location>
</feature>
<dbReference type="OrthoDB" id="75807at2759"/>
<sequence>MAGRHCGDITVLAWKDVKLVTRISTHHNIDMAPGQRAGVACNKPVGVHSYNKQMGGVDSKDHKLSMYLLERKPGLKWYQKVVRRLISITILNTYIIYKTYGDKTHREYRYLLAKALSQQRPIIQRIRPAASFSRTELHEISLDNIEHYSEH</sequence>
<dbReference type="Pfam" id="PF13843">
    <property type="entry name" value="DDE_Tnp_1_7"/>
    <property type="match status" value="1"/>
</dbReference>
<dbReference type="EMBL" id="CAJQZP010001468">
    <property type="protein sequence ID" value="CAG5048868.1"/>
    <property type="molecule type" value="Genomic_DNA"/>
</dbReference>
<proteinExistence type="predicted"/>
<dbReference type="PANTHER" id="PTHR46599:SF3">
    <property type="entry name" value="PIGGYBAC TRANSPOSABLE ELEMENT-DERIVED PROTEIN 4"/>
    <property type="match status" value="1"/>
</dbReference>
<reference evidence="2" key="1">
    <citation type="submission" date="2021-04" db="EMBL/GenBank/DDBJ databases">
        <authorList>
            <person name="Tunstrom K."/>
        </authorList>
    </citation>
    <scope>NUCLEOTIDE SEQUENCE</scope>
</reference>
<gene>
    <name evidence="2" type="ORF">PAPOLLO_LOCUS24316</name>
</gene>
<dbReference type="PANTHER" id="PTHR46599">
    <property type="entry name" value="PIGGYBAC TRANSPOSABLE ELEMENT-DERIVED PROTEIN 4"/>
    <property type="match status" value="1"/>
</dbReference>
<evidence type="ECO:0000259" key="1">
    <source>
        <dbReference type="Pfam" id="PF13843"/>
    </source>
</evidence>
<accession>A0A8S3XZD2</accession>
<dbReference type="AlphaFoldDB" id="A0A8S3XZD2"/>
<evidence type="ECO:0000313" key="3">
    <source>
        <dbReference type="Proteomes" id="UP000691718"/>
    </source>
</evidence>
<evidence type="ECO:0000313" key="2">
    <source>
        <dbReference type="EMBL" id="CAG5048868.1"/>
    </source>
</evidence>
<name>A0A8S3XZD2_PARAO</name>
<organism evidence="2 3">
    <name type="scientific">Parnassius apollo</name>
    <name type="common">Apollo butterfly</name>
    <name type="synonym">Papilio apollo</name>
    <dbReference type="NCBI Taxonomy" id="110799"/>
    <lineage>
        <taxon>Eukaryota</taxon>
        <taxon>Metazoa</taxon>
        <taxon>Ecdysozoa</taxon>
        <taxon>Arthropoda</taxon>
        <taxon>Hexapoda</taxon>
        <taxon>Insecta</taxon>
        <taxon>Pterygota</taxon>
        <taxon>Neoptera</taxon>
        <taxon>Endopterygota</taxon>
        <taxon>Lepidoptera</taxon>
        <taxon>Glossata</taxon>
        <taxon>Ditrysia</taxon>
        <taxon>Papilionoidea</taxon>
        <taxon>Papilionidae</taxon>
        <taxon>Parnassiinae</taxon>
        <taxon>Parnassini</taxon>
        <taxon>Parnassius</taxon>
        <taxon>Parnassius</taxon>
    </lineage>
</organism>